<dbReference type="Gene3D" id="3.40.50.2300">
    <property type="match status" value="1"/>
</dbReference>
<evidence type="ECO:0000256" key="5">
    <source>
        <dbReference type="ARBA" id="ARBA00023163"/>
    </source>
</evidence>
<dbReference type="InterPro" id="IPR001789">
    <property type="entry name" value="Sig_transdc_resp-reg_receiver"/>
</dbReference>
<dbReference type="InterPro" id="IPR002197">
    <property type="entry name" value="HTH_Fis"/>
</dbReference>
<dbReference type="RefSeq" id="WP_248352523.1">
    <property type="nucleotide sequence ID" value="NZ_AP025591.1"/>
</dbReference>
<dbReference type="Gene3D" id="1.10.8.60">
    <property type="match status" value="1"/>
</dbReference>
<keyword evidence="6" id="KW-0597">Phosphoprotein</keyword>
<dbReference type="InterPro" id="IPR025944">
    <property type="entry name" value="Sigma_54_int_dom_CS"/>
</dbReference>
<keyword evidence="3" id="KW-0805">Transcription regulation</keyword>
<keyword evidence="10" id="KW-1185">Reference proteome</keyword>
<evidence type="ECO:0000313" key="10">
    <source>
        <dbReference type="Proteomes" id="UP001162891"/>
    </source>
</evidence>
<dbReference type="PROSITE" id="PS50045">
    <property type="entry name" value="SIGMA54_INTERACT_4"/>
    <property type="match status" value="1"/>
</dbReference>
<dbReference type="PROSITE" id="PS50110">
    <property type="entry name" value="RESPONSE_REGULATORY"/>
    <property type="match status" value="1"/>
</dbReference>
<feature type="modified residue" description="4-aspartylphosphate" evidence="6">
    <location>
        <position position="69"/>
    </location>
</feature>
<dbReference type="Pfam" id="PF25601">
    <property type="entry name" value="AAA_lid_14"/>
    <property type="match status" value="1"/>
</dbReference>
<dbReference type="SMART" id="SM00448">
    <property type="entry name" value="REC"/>
    <property type="match status" value="1"/>
</dbReference>
<evidence type="ECO:0000259" key="7">
    <source>
        <dbReference type="PROSITE" id="PS50045"/>
    </source>
</evidence>
<dbReference type="EMBL" id="AP025591">
    <property type="protein sequence ID" value="BDG04151.1"/>
    <property type="molecule type" value="Genomic_DNA"/>
</dbReference>
<feature type="domain" description="Response regulatory" evidence="8">
    <location>
        <begin position="20"/>
        <end position="134"/>
    </location>
</feature>
<organism evidence="9 10">
    <name type="scientific">Anaeromyxobacter oryzae</name>
    <dbReference type="NCBI Taxonomy" id="2918170"/>
    <lineage>
        <taxon>Bacteria</taxon>
        <taxon>Pseudomonadati</taxon>
        <taxon>Myxococcota</taxon>
        <taxon>Myxococcia</taxon>
        <taxon>Myxococcales</taxon>
        <taxon>Cystobacterineae</taxon>
        <taxon>Anaeromyxobacteraceae</taxon>
        <taxon>Anaeromyxobacter</taxon>
    </lineage>
</organism>
<evidence type="ECO:0000313" key="9">
    <source>
        <dbReference type="EMBL" id="BDG04151.1"/>
    </source>
</evidence>
<dbReference type="PROSITE" id="PS00676">
    <property type="entry name" value="SIGMA54_INTERACT_2"/>
    <property type="match status" value="1"/>
</dbReference>
<sequence>MRPAVAAGEATPEVAPVPLRVLVIDDERNIRTTLALCLEGLGCHVAQAANGAAALEALRLEAFDLAFCDLRLGQESGLDLLPRMLGERPGLDFVVITAYATVDTAVEAMRRGARDYLPKPFTPAQIGHLVERTRERRALERRLLDLETRLGEAEPEVSLATGSPRMHAALEVIERAAAHDVAVLLRGENGTGKGVLARLLHGRSPRRERPFVVVNCPTLSEELLASELFGHARGAFTGAVKDQEGRVEAAEGGTVFLDEIGEISPTLQAKLLRFLQEKRFERVGENRTRTADVRIVAATNRDLEAEVRAGRFREDLLFRLNVVEVTVPALRDRPEDVLPLARRFIAFFARQARRPPPELSAAAGKVLAAYSWPGNVRELRNAIERALILSPGQVLEPENFPERIAAQPTTPVLGGDFTAEEIEREHVLRVLARAATLEDAARVLDLDLSTLWRKRRRWGR</sequence>
<evidence type="ECO:0000256" key="3">
    <source>
        <dbReference type="ARBA" id="ARBA00023015"/>
    </source>
</evidence>
<evidence type="ECO:0000256" key="6">
    <source>
        <dbReference type="PROSITE-ProRule" id="PRU00169"/>
    </source>
</evidence>
<accession>A0ABM7WXA3</accession>
<keyword evidence="1" id="KW-0547">Nucleotide-binding</keyword>
<dbReference type="Pfam" id="PF00158">
    <property type="entry name" value="Sigma54_activat"/>
    <property type="match status" value="1"/>
</dbReference>
<dbReference type="InterPro" id="IPR002078">
    <property type="entry name" value="Sigma_54_int"/>
</dbReference>
<evidence type="ECO:0000259" key="8">
    <source>
        <dbReference type="PROSITE" id="PS50110"/>
    </source>
</evidence>
<reference evidence="10" key="1">
    <citation type="journal article" date="2022" name="Int. J. Syst. Evol. Microbiol.">
        <title>Anaeromyxobacter oryzae sp. nov., Anaeromyxobacter diazotrophicus sp. nov. and Anaeromyxobacter paludicola sp. nov., isolated from paddy soils.</title>
        <authorList>
            <person name="Itoh H."/>
            <person name="Xu Z."/>
            <person name="Mise K."/>
            <person name="Masuda Y."/>
            <person name="Ushijima N."/>
            <person name="Hayakawa C."/>
            <person name="Shiratori Y."/>
            <person name="Senoo K."/>
        </authorList>
    </citation>
    <scope>NUCLEOTIDE SEQUENCE [LARGE SCALE GENOMIC DNA]</scope>
    <source>
        <strain evidence="10">Red232</strain>
    </source>
</reference>
<dbReference type="Pfam" id="PF02954">
    <property type="entry name" value="HTH_8"/>
    <property type="match status" value="1"/>
</dbReference>
<dbReference type="Gene3D" id="3.40.50.300">
    <property type="entry name" value="P-loop containing nucleotide triphosphate hydrolases"/>
    <property type="match status" value="1"/>
</dbReference>
<evidence type="ECO:0000256" key="1">
    <source>
        <dbReference type="ARBA" id="ARBA00022741"/>
    </source>
</evidence>
<name>A0ABM7WXA3_9BACT</name>
<dbReference type="InterPro" id="IPR027417">
    <property type="entry name" value="P-loop_NTPase"/>
</dbReference>
<gene>
    <name evidence="9" type="ORF">AMOR_31470</name>
</gene>
<keyword evidence="5" id="KW-0804">Transcription</keyword>
<dbReference type="InterPro" id="IPR011006">
    <property type="entry name" value="CheY-like_superfamily"/>
</dbReference>
<dbReference type="CDD" id="cd00009">
    <property type="entry name" value="AAA"/>
    <property type="match status" value="1"/>
</dbReference>
<dbReference type="InterPro" id="IPR058031">
    <property type="entry name" value="AAA_lid_NorR"/>
</dbReference>
<dbReference type="SUPFAM" id="SSF52540">
    <property type="entry name" value="P-loop containing nucleoside triphosphate hydrolases"/>
    <property type="match status" value="1"/>
</dbReference>
<keyword evidence="4" id="KW-0238">DNA-binding</keyword>
<protein>
    <submittedName>
        <fullName evidence="9">Sigma-54-dependent Fis family transcriptional regulator</fullName>
    </submittedName>
</protein>
<dbReference type="SUPFAM" id="SSF52172">
    <property type="entry name" value="CheY-like"/>
    <property type="match status" value="1"/>
</dbReference>
<dbReference type="Proteomes" id="UP001162891">
    <property type="component" value="Chromosome"/>
</dbReference>
<proteinExistence type="predicted"/>
<dbReference type="SMART" id="SM00382">
    <property type="entry name" value="AAA"/>
    <property type="match status" value="1"/>
</dbReference>
<keyword evidence="2" id="KW-0067">ATP-binding</keyword>
<dbReference type="InterPro" id="IPR003593">
    <property type="entry name" value="AAA+_ATPase"/>
</dbReference>
<dbReference type="PANTHER" id="PTHR32071">
    <property type="entry name" value="TRANSCRIPTIONAL REGULATORY PROTEIN"/>
    <property type="match status" value="1"/>
</dbReference>
<feature type="domain" description="Sigma-54 factor interaction" evidence="7">
    <location>
        <begin position="159"/>
        <end position="388"/>
    </location>
</feature>
<dbReference type="Pfam" id="PF00072">
    <property type="entry name" value="Response_reg"/>
    <property type="match status" value="1"/>
</dbReference>
<dbReference type="InterPro" id="IPR025943">
    <property type="entry name" value="Sigma_54_int_dom_ATP-bd_2"/>
</dbReference>
<evidence type="ECO:0000256" key="2">
    <source>
        <dbReference type="ARBA" id="ARBA00022840"/>
    </source>
</evidence>
<evidence type="ECO:0000256" key="4">
    <source>
        <dbReference type="ARBA" id="ARBA00023125"/>
    </source>
</evidence>
<dbReference type="PROSITE" id="PS00688">
    <property type="entry name" value="SIGMA54_INTERACT_3"/>
    <property type="match status" value="1"/>
</dbReference>